<dbReference type="PROSITE" id="PS50112">
    <property type="entry name" value="PAS"/>
    <property type="match status" value="2"/>
</dbReference>
<name>A0A5J6LIW4_9GAMM</name>
<dbReference type="Gene3D" id="3.30.450.20">
    <property type="entry name" value="PAS domain"/>
    <property type="match status" value="3"/>
</dbReference>
<sequence length="816" mass="92186">MQMNSELYRPIILVVDDTPTKITEVINALESHGYRVVTTANGKKALYLAHQICPDLILVNLIIPGEDSIEVCRYFKSDTQTRDIPIIFMIPEATINEYKTKCFTAGCIDYITTPICLDEITLRLTTHIELTAARRELNNRNAQLKACRPELSNSKQQLHAEARLPSHAAAQLALKRFVLERIHEATFLVDEAGQIHYINQAVCNRLGYTQEELLKMNLKDIDLNWPVGLQGKEWITYWDKIREEGEVTFETQHITRSGEIFPVEVTAYYFENNSSNNILGLVRDISKRKQTQAELHQYREHLEELVTERTESLNRALKFTEGVINAIPDLLVELDQYGRYLNIWTCFQEDLAAQREGLLGKTVGEVLSPEAATTVMSALAEASTVSTSFGKRILIDLPTGPSWFELSVSQCPGSTNGEPHFLVLSRDISERIRAEEEICRMNSELGQRVRVRTAQLEVLNNELRTSEIQYRSLVENLPDNVIRYNSFGQIMYCNLNFLRLFSLTIEDVLGKTPCEIFPDLVSIKIYQAAMLRVITSGQSEQIESEVPGYNGKRRTYQVRFVAERDVNGTITGALSIGHDITEQVITECQLAESHAKLRSLLARREADLDEERRRIAREMHDELGQLLNALKLGISTLKMQFGQEFPALETKVNDLLTLADQAIRSVRTVSTQLRPPALDMGIIPALQWLADEFQQLSGVTCQLRLPYFLYNINELCAMTLFRSVQEALTNAARHADASHVQINLNRQSDGTYFLKICDDGIGFDPTNIPPGHFGLIGMRERINSLGGTLEIDSDLGTGTCIHIYLPDQGGSEVCEL</sequence>
<dbReference type="Pfam" id="PF08448">
    <property type="entry name" value="PAS_4"/>
    <property type="match status" value="2"/>
</dbReference>
<feature type="domain" description="Response regulatory" evidence="6">
    <location>
        <begin position="11"/>
        <end position="128"/>
    </location>
</feature>
<dbReference type="InterPro" id="IPR011006">
    <property type="entry name" value="CheY-like_superfamily"/>
</dbReference>
<dbReference type="InterPro" id="IPR000014">
    <property type="entry name" value="PAS"/>
</dbReference>
<dbReference type="Pfam" id="PF00072">
    <property type="entry name" value="Response_reg"/>
    <property type="match status" value="1"/>
</dbReference>
<dbReference type="Pfam" id="PF07730">
    <property type="entry name" value="HisKA_3"/>
    <property type="match status" value="1"/>
</dbReference>
<evidence type="ECO:0000313" key="10">
    <source>
        <dbReference type="Proteomes" id="UP000325606"/>
    </source>
</evidence>
<dbReference type="GO" id="GO:0016020">
    <property type="term" value="C:membrane"/>
    <property type="evidence" value="ECO:0007669"/>
    <property type="project" value="InterPro"/>
</dbReference>
<dbReference type="InterPro" id="IPR036890">
    <property type="entry name" value="HATPase_C_sf"/>
</dbReference>
<dbReference type="SMART" id="SM00448">
    <property type="entry name" value="REC"/>
    <property type="match status" value="1"/>
</dbReference>
<dbReference type="InterPro" id="IPR001610">
    <property type="entry name" value="PAC"/>
</dbReference>
<evidence type="ECO:0000256" key="1">
    <source>
        <dbReference type="ARBA" id="ARBA00022679"/>
    </source>
</evidence>
<evidence type="ECO:0000256" key="2">
    <source>
        <dbReference type="ARBA" id="ARBA00022777"/>
    </source>
</evidence>
<dbReference type="InterPro" id="IPR013656">
    <property type="entry name" value="PAS_4"/>
</dbReference>
<dbReference type="Gene3D" id="3.40.50.2300">
    <property type="match status" value="1"/>
</dbReference>
<dbReference type="SMART" id="SM00086">
    <property type="entry name" value="PAC"/>
    <property type="match status" value="2"/>
</dbReference>
<dbReference type="InterPro" id="IPR005467">
    <property type="entry name" value="His_kinase_dom"/>
</dbReference>
<gene>
    <name evidence="9" type="ORF">F5I99_19025</name>
</gene>
<dbReference type="KEGG" id="nik:F5I99_19025"/>
<dbReference type="Pfam" id="PF13426">
    <property type="entry name" value="PAS_9"/>
    <property type="match status" value="1"/>
</dbReference>
<evidence type="ECO:0000256" key="4">
    <source>
        <dbReference type="PROSITE-ProRule" id="PRU00169"/>
    </source>
</evidence>
<proteinExistence type="predicted"/>
<dbReference type="PROSITE" id="PS50113">
    <property type="entry name" value="PAC"/>
    <property type="match status" value="2"/>
</dbReference>
<dbReference type="PANTHER" id="PTHR24421">
    <property type="entry name" value="NITRATE/NITRITE SENSOR PROTEIN NARX-RELATED"/>
    <property type="match status" value="1"/>
</dbReference>
<feature type="domain" description="PAS" evidence="7">
    <location>
        <begin position="171"/>
        <end position="214"/>
    </location>
</feature>
<dbReference type="CDD" id="cd00130">
    <property type="entry name" value="PAS"/>
    <property type="match status" value="2"/>
</dbReference>
<evidence type="ECO:0000259" key="7">
    <source>
        <dbReference type="PROSITE" id="PS50112"/>
    </source>
</evidence>
<dbReference type="AlphaFoldDB" id="A0A5J6LIW4"/>
<dbReference type="NCBIfam" id="TIGR00229">
    <property type="entry name" value="sensory_box"/>
    <property type="match status" value="2"/>
</dbReference>
<dbReference type="Gene3D" id="1.20.5.1930">
    <property type="match status" value="1"/>
</dbReference>
<protein>
    <submittedName>
        <fullName evidence="9">PAS domain S-box protein</fullName>
    </submittedName>
</protein>
<dbReference type="PANTHER" id="PTHR24421:SF59">
    <property type="entry name" value="OXYGEN SENSOR HISTIDINE KINASE NREB"/>
    <property type="match status" value="1"/>
</dbReference>
<dbReference type="CDD" id="cd16917">
    <property type="entry name" value="HATPase_UhpB-NarQ-NarX-like"/>
    <property type="match status" value="1"/>
</dbReference>
<accession>A0A5J6LIW4</accession>
<dbReference type="InterPro" id="IPR011712">
    <property type="entry name" value="Sig_transdc_His_kin_sub3_dim/P"/>
</dbReference>
<dbReference type="PROSITE" id="PS50110">
    <property type="entry name" value="RESPONSE_REGULATORY"/>
    <property type="match status" value="1"/>
</dbReference>
<dbReference type="InterPro" id="IPR035965">
    <property type="entry name" value="PAS-like_dom_sf"/>
</dbReference>
<dbReference type="SMART" id="SM00091">
    <property type="entry name" value="PAS"/>
    <property type="match status" value="3"/>
</dbReference>
<dbReference type="GO" id="GO:0046983">
    <property type="term" value="F:protein dimerization activity"/>
    <property type="evidence" value="ECO:0007669"/>
    <property type="project" value="InterPro"/>
</dbReference>
<dbReference type="InterPro" id="IPR001789">
    <property type="entry name" value="Sig_transdc_resp-reg_receiver"/>
</dbReference>
<evidence type="ECO:0000259" key="5">
    <source>
        <dbReference type="PROSITE" id="PS50109"/>
    </source>
</evidence>
<reference evidence="9 10" key="1">
    <citation type="submission" date="2019-09" db="EMBL/GenBank/DDBJ databases">
        <title>Nitrincola iocasae sp. nov., a bacterium isolated from the sediment collected at a cold seep field in South China Sea.</title>
        <authorList>
            <person name="Zhang H."/>
            <person name="Wang H."/>
            <person name="Li C."/>
        </authorList>
    </citation>
    <scope>NUCLEOTIDE SEQUENCE [LARGE SCALE GENOMIC DNA]</scope>
    <source>
        <strain evidence="9 10">KXZD1103</strain>
    </source>
</reference>
<evidence type="ECO:0000256" key="3">
    <source>
        <dbReference type="ARBA" id="ARBA00023012"/>
    </source>
</evidence>
<keyword evidence="1" id="KW-0808">Transferase</keyword>
<keyword evidence="10" id="KW-1185">Reference proteome</keyword>
<evidence type="ECO:0000313" key="9">
    <source>
        <dbReference type="EMBL" id="QEW08408.1"/>
    </source>
</evidence>
<dbReference type="SUPFAM" id="SSF55874">
    <property type="entry name" value="ATPase domain of HSP90 chaperone/DNA topoisomerase II/histidine kinase"/>
    <property type="match status" value="1"/>
</dbReference>
<dbReference type="PROSITE" id="PS50109">
    <property type="entry name" value="HIS_KIN"/>
    <property type="match status" value="1"/>
</dbReference>
<dbReference type="Pfam" id="PF02518">
    <property type="entry name" value="HATPase_c"/>
    <property type="match status" value="1"/>
</dbReference>
<dbReference type="GO" id="GO:0000155">
    <property type="term" value="F:phosphorelay sensor kinase activity"/>
    <property type="evidence" value="ECO:0007669"/>
    <property type="project" value="InterPro"/>
</dbReference>
<dbReference type="SMART" id="SM00387">
    <property type="entry name" value="HATPase_c"/>
    <property type="match status" value="1"/>
</dbReference>
<dbReference type="InterPro" id="IPR050482">
    <property type="entry name" value="Sensor_HK_TwoCompSys"/>
</dbReference>
<comment type="caution">
    <text evidence="4">Lacks conserved residue(s) required for the propagation of feature annotation.</text>
</comment>
<dbReference type="InterPro" id="IPR000700">
    <property type="entry name" value="PAS-assoc_C"/>
</dbReference>
<dbReference type="Proteomes" id="UP000325606">
    <property type="component" value="Chromosome"/>
</dbReference>
<organism evidence="9 10">
    <name type="scientific">Nitrincola iocasae</name>
    <dbReference type="NCBI Taxonomy" id="2614693"/>
    <lineage>
        <taxon>Bacteria</taxon>
        <taxon>Pseudomonadati</taxon>
        <taxon>Pseudomonadota</taxon>
        <taxon>Gammaproteobacteria</taxon>
        <taxon>Oceanospirillales</taxon>
        <taxon>Oceanospirillaceae</taxon>
        <taxon>Nitrincola</taxon>
    </lineage>
</organism>
<dbReference type="InterPro" id="IPR003594">
    <property type="entry name" value="HATPase_dom"/>
</dbReference>
<keyword evidence="3" id="KW-0902">Two-component regulatory system</keyword>
<dbReference type="Gene3D" id="3.30.565.10">
    <property type="entry name" value="Histidine kinase-like ATPase, C-terminal domain"/>
    <property type="match status" value="1"/>
</dbReference>
<feature type="domain" description="PAC" evidence="8">
    <location>
        <begin position="247"/>
        <end position="297"/>
    </location>
</feature>
<evidence type="ECO:0000259" key="6">
    <source>
        <dbReference type="PROSITE" id="PS50110"/>
    </source>
</evidence>
<dbReference type="EMBL" id="CP044222">
    <property type="protein sequence ID" value="QEW08408.1"/>
    <property type="molecule type" value="Genomic_DNA"/>
</dbReference>
<feature type="domain" description="PAC" evidence="8">
    <location>
        <begin position="540"/>
        <end position="592"/>
    </location>
</feature>
<dbReference type="SUPFAM" id="SSF52172">
    <property type="entry name" value="CheY-like"/>
    <property type="match status" value="1"/>
</dbReference>
<dbReference type="SUPFAM" id="SSF55785">
    <property type="entry name" value="PYP-like sensor domain (PAS domain)"/>
    <property type="match status" value="3"/>
</dbReference>
<feature type="domain" description="Histidine kinase" evidence="5">
    <location>
        <begin position="720"/>
        <end position="809"/>
    </location>
</feature>
<feature type="domain" description="PAS" evidence="7">
    <location>
        <begin position="466"/>
        <end position="512"/>
    </location>
</feature>
<evidence type="ECO:0000259" key="8">
    <source>
        <dbReference type="PROSITE" id="PS50113"/>
    </source>
</evidence>
<keyword evidence="2" id="KW-0418">Kinase</keyword>